<evidence type="ECO:0000256" key="1">
    <source>
        <dbReference type="ARBA" id="ARBA00004571"/>
    </source>
</evidence>
<evidence type="ECO:0000256" key="6">
    <source>
        <dbReference type="ARBA" id="ARBA00022729"/>
    </source>
</evidence>
<dbReference type="Gene3D" id="2.170.130.10">
    <property type="entry name" value="TonB-dependent receptor, plug domain"/>
    <property type="match status" value="1"/>
</dbReference>
<evidence type="ECO:0000256" key="3">
    <source>
        <dbReference type="ARBA" id="ARBA00022452"/>
    </source>
</evidence>
<gene>
    <name evidence="17" type="ORF">ENO59_08825</name>
</gene>
<evidence type="ECO:0000259" key="15">
    <source>
        <dbReference type="Pfam" id="PF00593"/>
    </source>
</evidence>
<comment type="similarity">
    <text evidence="12 13">Belongs to the TonB-dependent receptor family.</text>
</comment>
<sequence length="765" mass="85642">MRYFLFALGLLGLLASAHAQSTAILEGNVRVAGTATPLQGAHVILEELAQGTTTDAEGRFQLANLPAGTYTLTVRFLGFVPYRQAILLQAGVTTQLTIILEEQTVSLGEIVVAASGLPQSRTDVAASVGLLRQEAMASVGALHPAELLNRLAGVWLMTPTGEGHLTAIRQPLTTDPVYLYLENGVPIRSTGFFNHNALYEVNLPQAEAVEVIKGPGTALYGSDAIGAVVNVSTPSAPDRPLLQGKVEGGSYGYGRALLSAGTRIGAHRVRMDANVTRTDGWREATRYARQSVVARWDWGRAGSRARLSTVVSFSHIDQNPAGSSALSAEDFERNPRLNYTPISYRRVWAFRLSAAYAYQTARSRLELTPYVRYNITELLPNWSLAFDPAIWDLRHRSLGLMVRYHHELQPERLRLTSGIDLESSPGSHFEQRVRATRQGKIFTAYTLADTLYDYYVTFWQAAPYAQLEVRPLQPLEFSLGLRLDWARYDYDNRLSVVTTGRHRRAPDTSRAFVHASPKLGWVYRLDRSLTLFGSYRHAFRVPSEGQLFRQGATSNTTHLAPVRADQFELGIRGALWSDWLAYELVGYQLEKRNDIVSYVDAQGVSQVGNVGRTRHRGLELSLRLKPTEAFQLEAAWSYTGQWYVSWETAPQSNLSGNELELAPRVLASLVLSYTPSFWKGSLLLFEWRRVGSYWMDAANTVRYEGYHVANMRLNLPLHSRVSLSGRVLNLWNRRYAERATYHPVRGSELSPAMPRSIYLSLQYHF</sequence>
<keyword evidence="7" id="KW-0408">Iron</keyword>
<dbReference type="PANTHER" id="PTHR32552:SF68">
    <property type="entry name" value="FERRICHROME OUTER MEMBRANE TRANSPORTER_PHAGE RECEPTOR"/>
    <property type="match status" value="1"/>
</dbReference>
<dbReference type="InterPro" id="IPR036942">
    <property type="entry name" value="Beta-barrel_TonB_sf"/>
</dbReference>
<evidence type="ECO:0000256" key="12">
    <source>
        <dbReference type="PROSITE-ProRule" id="PRU01360"/>
    </source>
</evidence>
<feature type="domain" description="TonB-dependent receptor-like beta-barrel" evidence="15">
    <location>
        <begin position="290"/>
        <end position="730"/>
    </location>
</feature>
<keyword evidence="5 12" id="KW-0812">Transmembrane</keyword>
<dbReference type="SUPFAM" id="SSF56935">
    <property type="entry name" value="Porins"/>
    <property type="match status" value="1"/>
</dbReference>
<evidence type="ECO:0000313" key="17">
    <source>
        <dbReference type="EMBL" id="HER96604.1"/>
    </source>
</evidence>
<organism evidence="17">
    <name type="scientific">Rhodothermus marinus</name>
    <name type="common">Rhodothermus obamensis</name>
    <dbReference type="NCBI Taxonomy" id="29549"/>
    <lineage>
        <taxon>Bacteria</taxon>
        <taxon>Pseudomonadati</taxon>
        <taxon>Rhodothermota</taxon>
        <taxon>Rhodothermia</taxon>
        <taxon>Rhodothermales</taxon>
        <taxon>Rhodothermaceae</taxon>
        <taxon>Rhodothermus</taxon>
    </lineage>
</organism>
<dbReference type="GO" id="GO:0009279">
    <property type="term" value="C:cell outer membrane"/>
    <property type="evidence" value="ECO:0007669"/>
    <property type="project" value="UniProtKB-SubCell"/>
</dbReference>
<evidence type="ECO:0000256" key="9">
    <source>
        <dbReference type="ARBA" id="ARBA00023077"/>
    </source>
</evidence>
<comment type="caution">
    <text evidence="17">The sequence shown here is derived from an EMBL/GenBank/DDBJ whole genome shotgun (WGS) entry which is preliminary data.</text>
</comment>
<proteinExistence type="inferred from homology"/>
<dbReference type="InterPro" id="IPR037066">
    <property type="entry name" value="Plug_dom_sf"/>
</dbReference>
<dbReference type="InterPro" id="IPR012910">
    <property type="entry name" value="Plug_dom"/>
</dbReference>
<dbReference type="EMBL" id="DSGB01000006">
    <property type="protein sequence ID" value="HER96604.1"/>
    <property type="molecule type" value="Genomic_DNA"/>
</dbReference>
<dbReference type="SUPFAM" id="SSF49452">
    <property type="entry name" value="Starch-binding domain-like"/>
    <property type="match status" value="1"/>
</dbReference>
<evidence type="ECO:0000256" key="7">
    <source>
        <dbReference type="ARBA" id="ARBA00023004"/>
    </source>
</evidence>
<keyword evidence="3 12" id="KW-1134">Transmembrane beta strand</keyword>
<keyword evidence="8" id="KW-0406">Ion transport</keyword>
<evidence type="ECO:0000256" key="8">
    <source>
        <dbReference type="ARBA" id="ARBA00023065"/>
    </source>
</evidence>
<keyword evidence="11 12" id="KW-0998">Cell outer membrane</keyword>
<evidence type="ECO:0000259" key="16">
    <source>
        <dbReference type="Pfam" id="PF07715"/>
    </source>
</evidence>
<dbReference type="GO" id="GO:0030246">
    <property type="term" value="F:carbohydrate binding"/>
    <property type="evidence" value="ECO:0007669"/>
    <property type="project" value="InterPro"/>
</dbReference>
<evidence type="ECO:0000256" key="4">
    <source>
        <dbReference type="ARBA" id="ARBA00022496"/>
    </source>
</evidence>
<evidence type="ECO:0000256" key="10">
    <source>
        <dbReference type="ARBA" id="ARBA00023136"/>
    </source>
</evidence>
<keyword evidence="10 12" id="KW-0472">Membrane</keyword>
<keyword evidence="17" id="KW-0675">Receptor</keyword>
<protein>
    <submittedName>
        <fullName evidence="17">TonB-dependent receptor</fullName>
    </submittedName>
</protein>
<dbReference type="InterPro" id="IPR000531">
    <property type="entry name" value="Beta-barrel_TonB"/>
</dbReference>
<dbReference type="Pfam" id="PF00593">
    <property type="entry name" value="TonB_dep_Rec_b-barrel"/>
    <property type="match status" value="1"/>
</dbReference>
<dbReference type="Gene3D" id="2.40.170.20">
    <property type="entry name" value="TonB-dependent receptor, beta-barrel domain"/>
    <property type="match status" value="1"/>
</dbReference>
<keyword evidence="2 12" id="KW-0813">Transport</keyword>
<dbReference type="PROSITE" id="PS52016">
    <property type="entry name" value="TONB_DEPENDENT_REC_3"/>
    <property type="match status" value="1"/>
</dbReference>
<reference evidence="17" key="1">
    <citation type="journal article" date="2020" name="mSystems">
        <title>Genome- and Community-Level Interaction Insights into Carbon Utilization and Element Cycling Functions of Hydrothermarchaeota in Hydrothermal Sediment.</title>
        <authorList>
            <person name="Zhou Z."/>
            <person name="Liu Y."/>
            <person name="Xu W."/>
            <person name="Pan J."/>
            <person name="Luo Z.H."/>
            <person name="Li M."/>
        </authorList>
    </citation>
    <scope>NUCLEOTIDE SEQUENCE [LARGE SCALE GENOMIC DNA]</scope>
    <source>
        <strain evidence="17">SpSt-143</strain>
    </source>
</reference>
<keyword evidence="6 14" id="KW-0732">Signal</keyword>
<evidence type="ECO:0000256" key="2">
    <source>
        <dbReference type="ARBA" id="ARBA00022448"/>
    </source>
</evidence>
<evidence type="ECO:0000256" key="5">
    <source>
        <dbReference type="ARBA" id="ARBA00022692"/>
    </source>
</evidence>
<keyword evidence="4" id="KW-0410">Iron transport</keyword>
<dbReference type="InterPro" id="IPR013784">
    <property type="entry name" value="Carb-bd-like_fold"/>
</dbReference>
<dbReference type="GO" id="GO:0015344">
    <property type="term" value="F:siderophore uptake transmembrane transporter activity"/>
    <property type="evidence" value="ECO:0007669"/>
    <property type="project" value="TreeGrafter"/>
</dbReference>
<dbReference type="Pfam" id="PF07715">
    <property type="entry name" value="Plug"/>
    <property type="match status" value="1"/>
</dbReference>
<feature type="chain" id="PRO_5031159397" evidence="14">
    <location>
        <begin position="20"/>
        <end position="765"/>
    </location>
</feature>
<dbReference type="CDD" id="cd01347">
    <property type="entry name" value="ligand_gated_channel"/>
    <property type="match status" value="1"/>
</dbReference>
<accession>A0A7V2B1J7</accession>
<feature type="domain" description="TonB-dependent receptor plug" evidence="16">
    <location>
        <begin position="122"/>
        <end position="228"/>
    </location>
</feature>
<dbReference type="PANTHER" id="PTHR32552">
    <property type="entry name" value="FERRICHROME IRON RECEPTOR-RELATED"/>
    <property type="match status" value="1"/>
</dbReference>
<dbReference type="InterPro" id="IPR010917">
    <property type="entry name" value="TonB_rcpt_CS"/>
</dbReference>
<comment type="subcellular location">
    <subcellularLocation>
        <location evidence="1 12">Cell outer membrane</location>
        <topology evidence="1 12">Multi-pass membrane protein</topology>
    </subcellularLocation>
</comment>
<evidence type="ECO:0000256" key="11">
    <source>
        <dbReference type="ARBA" id="ARBA00023237"/>
    </source>
</evidence>
<dbReference type="AlphaFoldDB" id="A0A7V2B1J7"/>
<name>A0A7V2B1J7_RHOMR</name>
<dbReference type="Pfam" id="PF13715">
    <property type="entry name" value="CarbopepD_reg_2"/>
    <property type="match status" value="1"/>
</dbReference>
<feature type="signal peptide" evidence="14">
    <location>
        <begin position="1"/>
        <end position="19"/>
    </location>
</feature>
<dbReference type="InterPro" id="IPR039426">
    <property type="entry name" value="TonB-dep_rcpt-like"/>
</dbReference>
<evidence type="ECO:0000256" key="13">
    <source>
        <dbReference type="RuleBase" id="RU003357"/>
    </source>
</evidence>
<dbReference type="PROSITE" id="PS01156">
    <property type="entry name" value="TONB_DEPENDENT_REC_2"/>
    <property type="match status" value="1"/>
</dbReference>
<dbReference type="Gene3D" id="2.60.40.1120">
    <property type="entry name" value="Carboxypeptidase-like, regulatory domain"/>
    <property type="match status" value="1"/>
</dbReference>
<keyword evidence="9 13" id="KW-0798">TonB box</keyword>
<evidence type="ECO:0000256" key="14">
    <source>
        <dbReference type="SAM" id="SignalP"/>
    </source>
</evidence>